<sequence>MVHILDLKSIAIENEVVVKVPLQEFLWITTKWLTNAVQLFVCNNIHYRIERFRSSVKCALKRMSIRIDPTFEQDRIEMSC</sequence>
<comment type="caution">
    <text evidence="1">The sequence shown here is derived from an EMBL/GenBank/DDBJ whole genome shotgun (WGS) entry which is preliminary data.</text>
</comment>
<reference evidence="1" key="1">
    <citation type="submission" date="2019-07" db="EMBL/GenBank/DDBJ databases">
        <title>Annotation for the trematode Paragonimus miyazaki's.</title>
        <authorList>
            <person name="Choi Y.-J."/>
        </authorList>
    </citation>
    <scope>NUCLEOTIDE SEQUENCE</scope>
    <source>
        <strain evidence="1">Japan</strain>
    </source>
</reference>
<name>A0A8S9ZBT7_9TREM</name>
<proteinExistence type="predicted"/>
<gene>
    <name evidence="1" type="ORF">EG68_00938</name>
</gene>
<dbReference type="AlphaFoldDB" id="A0A8S9ZBT7"/>
<evidence type="ECO:0000313" key="2">
    <source>
        <dbReference type="Proteomes" id="UP000822476"/>
    </source>
</evidence>
<evidence type="ECO:0000313" key="1">
    <source>
        <dbReference type="EMBL" id="KAF7261688.1"/>
    </source>
</evidence>
<protein>
    <submittedName>
        <fullName evidence="1">Uncharacterized protein</fullName>
    </submittedName>
</protein>
<dbReference type="EMBL" id="JTDE01000289">
    <property type="protein sequence ID" value="KAF7261688.1"/>
    <property type="molecule type" value="Genomic_DNA"/>
</dbReference>
<organism evidence="1 2">
    <name type="scientific">Paragonimus skrjabini miyazakii</name>
    <dbReference type="NCBI Taxonomy" id="59628"/>
    <lineage>
        <taxon>Eukaryota</taxon>
        <taxon>Metazoa</taxon>
        <taxon>Spiralia</taxon>
        <taxon>Lophotrochozoa</taxon>
        <taxon>Platyhelminthes</taxon>
        <taxon>Trematoda</taxon>
        <taxon>Digenea</taxon>
        <taxon>Plagiorchiida</taxon>
        <taxon>Troglotremata</taxon>
        <taxon>Troglotrematidae</taxon>
        <taxon>Paragonimus</taxon>
    </lineage>
</organism>
<accession>A0A8S9ZBT7</accession>
<dbReference type="Proteomes" id="UP000822476">
    <property type="component" value="Unassembled WGS sequence"/>
</dbReference>
<keyword evidence="2" id="KW-1185">Reference proteome</keyword>